<keyword evidence="12 15" id="KW-0472">Membrane</keyword>
<dbReference type="GO" id="GO:0034274">
    <property type="term" value="C:Atg12-Atg5-Atg16 complex"/>
    <property type="evidence" value="ECO:0007669"/>
    <property type="project" value="TreeGrafter"/>
</dbReference>
<comment type="similarity">
    <text evidence="3 15">Belongs to the ATG5 family.</text>
</comment>
<keyword evidence="7" id="KW-0053">Apoptosis</keyword>
<dbReference type="InterPro" id="IPR007239">
    <property type="entry name" value="Atg5"/>
</dbReference>
<evidence type="ECO:0000256" key="12">
    <source>
        <dbReference type="ARBA" id="ARBA00023136"/>
    </source>
</evidence>
<dbReference type="InterPro" id="IPR048318">
    <property type="entry name" value="ATG5_UblB"/>
</dbReference>
<gene>
    <name evidence="16" type="ORF">OFUS_LOCUS23880</name>
</gene>
<dbReference type="GO" id="GO:0043069">
    <property type="term" value="P:negative regulation of programmed cell death"/>
    <property type="evidence" value="ECO:0007669"/>
    <property type="project" value="UniProtKB-ARBA"/>
</dbReference>
<dbReference type="GO" id="GO:0044233">
    <property type="term" value="C:mitochondria-associated endoplasmic reticulum membrane contact site"/>
    <property type="evidence" value="ECO:0007669"/>
    <property type="project" value="TreeGrafter"/>
</dbReference>
<dbReference type="Pfam" id="PF04106">
    <property type="entry name" value="ATG5_UblB"/>
    <property type="match status" value="1"/>
</dbReference>
<evidence type="ECO:0000256" key="6">
    <source>
        <dbReference type="ARBA" id="ARBA00022499"/>
    </source>
</evidence>
<dbReference type="GO" id="GO:0034727">
    <property type="term" value="P:piecemeal microautophagy of the nucleus"/>
    <property type="evidence" value="ECO:0007669"/>
    <property type="project" value="TreeGrafter"/>
</dbReference>
<evidence type="ECO:0000256" key="9">
    <source>
        <dbReference type="ARBA" id="ARBA00022859"/>
    </source>
</evidence>
<evidence type="ECO:0000256" key="13">
    <source>
        <dbReference type="ARBA" id="ARBA00025421"/>
    </source>
</evidence>
<keyword evidence="17" id="KW-1185">Reference proteome</keyword>
<proteinExistence type="inferred from homology"/>
<dbReference type="GO" id="GO:0061908">
    <property type="term" value="C:phagophore"/>
    <property type="evidence" value="ECO:0007669"/>
    <property type="project" value="TreeGrafter"/>
</dbReference>
<dbReference type="Gene3D" id="3.10.20.620">
    <property type="match status" value="1"/>
</dbReference>
<evidence type="ECO:0000256" key="11">
    <source>
        <dbReference type="ARBA" id="ARBA00023006"/>
    </source>
</evidence>
<dbReference type="InterPro" id="IPR048939">
    <property type="entry name" value="ATG5_UblA"/>
</dbReference>
<reference evidence="16" key="1">
    <citation type="submission" date="2022-03" db="EMBL/GenBank/DDBJ databases">
        <authorList>
            <person name="Martin C."/>
        </authorList>
    </citation>
    <scope>NUCLEOTIDE SEQUENCE</scope>
</reference>
<dbReference type="GO" id="GO:0000422">
    <property type="term" value="P:autophagy of mitochondrion"/>
    <property type="evidence" value="ECO:0007669"/>
    <property type="project" value="TreeGrafter"/>
</dbReference>
<dbReference type="FunFam" id="3.10.20.90:FF:000100">
    <property type="entry name" value="Autophagy related 5"/>
    <property type="match status" value="1"/>
</dbReference>
<comment type="caution">
    <text evidence="16">The sequence shown here is derived from an EMBL/GenBank/DDBJ whole genome shotgun (WGS) entry which is preliminary data.</text>
</comment>
<dbReference type="GO" id="GO:0019776">
    <property type="term" value="F:Atg8-family ligase activity"/>
    <property type="evidence" value="ECO:0007669"/>
    <property type="project" value="TreeGrafter"/>
</dbReference>
<protein>
    <recommendedName>
        <fullName evidence="4 15">Autophagy protein 5</fullName>
    </recommendedName>
</protein>
<keyword evidence="6 15" id="KW-1017">Isopeptide bond</keyword>
<dbReference type="OrthoDB" id="272162at2759"/>
<dbReference type="GO" id="GO:0000045">
    <property type="term" value="P:autophagosome assembly"/>
    <property type="evidence" value="ECO:0007669"/>
    <property type="project" value="UniProtKB-ARBA"/>
</dbReference>
<dbReference type="Pfam" id="PF20638">
    <property type="entry name" value="ATG5_UblA"/>
    <property type="match status" value="1"/>
</dbReference>
<dbReference type="GO" id="GO:0006915">
    <property type="term" value="P:apoptotic process"/>
    <property type="evidence" value="ECO:0007669"/>
    <property type="project" value="UniProtKB-KW"/>
</dbReference>
<name>A0A8J1XIQ3_OWEFU</name>
<dbReference type="Proteomes" id="UP000749559">
    <property type="component" value="Unassembled WGS sequence"/>
</dbReference>
<dbReference type="AlphaFoldDB" id="A0A8J1XIQ3"/>
<accession>A0A8J1XIQ3</accession>
<dbReference type="GO" id="GO:0005776">
    <property type="term" value="C:autophagosome"/>
    <property type="evidence" value="ECO:0007669"/>
    <property type="project" value="TreeGrafter"/>
</dbReference>
<dbReference type="FunFam" id="3.10.20.620:FF:000001">
    <property type="entry name" value="Autophagy related 5"/>
    <property type="match status" value="1"/>
</dbReference>
<keyword evidence="9" id="KW-0391">Immunity</keyword>
<dbReference type="GO" id="GO:0002376">
    <property type="term" value="P:immune system process"/>
    <property type="evidence" value="ECO:0007669"/>
    <property type="project" value="UniProtKB-KW"/>
</dbReference>
<dbReference type="Pfam" id="PF20637">
    <property type="entry name" value="ATG5_HBR"/>
    <property type="match status" value="1"/>
</dbReference>
<keyword evidence="8 15" id="KW-0832">Ubl conjugation</keyword>
<comment type="subcellular location">
    <subcellularLocation>
        <location evidence="1">Cytoplasm</location>
    </subcellularLocation>
    <subcellularLocation>
        <location evidence="2 15">Preautophagosomal structure membrane</location>
        <topology evidence="2 15">Peripheral membrane protein</topology>
    </subcellularLocation>
</comment>
<dbReference type="InterPro" id="IPR042527">
    <property type="entry name" value="Atg5_UblA_dom_sf"/>
</dbReference>
<evidence type="ECO:0000256" key="8">
    <source>
        <dbReference type="ARBA" id="ARBA00022843"/>
    </source>
</evidence>
<organism evidence="16 17">
    <name type="scientific">Owenia fusiformis</name>
    <name type="common">Polychaete worm</name>
    <dbReference type="NCBI Taxonomy" id="6347"/>
    <lineage>
        <taxon>Eukaryota</taxon>
        <taxon>Metazoa</taxon>
        <taxon>Spiralia</taxon>
        <taxon>Lophotrochozoa</taxon>
        <taxon>Annelida</taxon>
        <taxon>Polychaeta</taxon>
        <taxon>Sedentaria</taxon>
        <taxon>Canalipalpata</taxon>
        <taxon>Sabellida</taxon>
        <taxon>Oweniida</taxon>
        <taxon>Oweniidae</taxon>
        <taxon>Owenia</taxon>
    </lineage>
</organism>
<keyword evidence="10" id="KW-0007">Acetylation</keyword>
<dbReference type="GO" id="GO:0006995">
    <property type="term" value="P:cellular response to nitrogen starvation"/>
    <property type="evidence" value="ECO:0007669"/>
    <property type="project" value="TreeGrafter"/>
</dbReference>
<evidence type="ECO:0000256" key="3">
    <source>
        <dbReference type="ARBA" id="ARBA00006910"/>
    </source>
</evidence>
<evidence type="ECO:0000313" key="16">
    <source>
        <dbReference type="EMBL" id="CAH1799923.1"/>
    </source>
</evidence>
<dbReference type="InterPro" id="IPR048940">
    <property type="entry name" value="ATG5_HBR"/>
</dbReference>
<dbReference type="PANTHER" id="PTHR13040:SF2">
    <property type="entry name" value="AUTOPHAGY PROTEIN 5"/>
    <property type="match status" value="1"/>
</dbReference>
<dbReference type="EMBL" id="CAIIXF020000011">
    <property type="protein sequence ID" value="CAH1799923.1"/>
    <property type="molecule type" value="Genomic_DNA"/>
</dbReference>
<comment type="subunit">
    <text evidence="14">Forms a conjugate with ATG12. Part of the minor complex composed of 4 sets of ATG12-ATG5 and ATG16L1 (400 kDa); this complex interacts with ATG3 leading to disruption of ATG7 interaction and promotion of ATG8-like proteins lipidation. Forms an 800-kDa complex composed of ATG12-ATG5 and ATG16L2. The ATG12-ATG5 conjugate interacts with RAB33A; this interaction is bridged by ATG16L1 and promotes ATG12-ATG5-ATG16L1 complex recruitment to phagophores. Interacts with TECPR1; the interaction is direct and does not take place when ATG16L1 is associated with the ATG5-ATG12 conjugate. Interacts with DHX58/RIG-1, IFIH1/MDA5 and MAVS/IPS-1 in monomeric form as well as in ATG12-ATG5 conjugate form. The interaction with MAVS is further enhanced upon vesicular stomatitis virus (VSV) infection. Interacts with ATG3. Interacts with ATG7 and ATG10. Interacts with FADD. Interacts with Bassoon/BSN; this interaction is important for the regulation of presynaptic autophagy. Interacts with ATG16L2.</text>
</comment>
<evidence type="ECO:0000256" key="4">
    <source>
        <dbReference type="ARBA" id="ARBA00015616"/>
    </source>
</evidence>
<evidence type="ECO:0000256" key="1">
    <source>
        <dbReference type="ARBA" id="ARBA00004496"/>
    </source>
</evidence>
<keyword evidence="11 15" id="KW-0072">Autophagy</keyword>
<evidence type="ECO:0000313" key="17">
    <source>
        <dbReference type="Proteomes" id="UP000749559"/>
    </source>
</evidence>
<comment type="function">
    <text evidence="15">Involved in autophagic vesicle formation.</text>
</comment>
<comment type="function">
    <text evidence="13">May play an important role in the apoptotic process, possibly within the modified cytoskeleton. Its expression is a relatively late event in the apoptotic process, occurring downstream of caspase activity. Plays a crucial role in IFN-gamma-induced autophagic cell death by interacting with FADD.</text>
</comment>
<evidence type="ECO:0000256" key="10">
    <source>
        <dbReference type="ARBA" id="ARBA00022990"/>
    </source>
</evidence>
<evidence type="ECO:0000256" key="15">
    <source>
        <dbReference type="RuleBase" id="RU361202"/>
    </source>
</evidence>
<dbReference type="FunFam" id="1.10.246.190:FF:000001">
    <property type="entry name" value="Autophagy related 5"/>
    <property type="match status" value="1"/>
</dbReference>
<dbReference type="PANTHER" id="PTHR13040">
    <property type="entry name" value="AUTOPHAGY PROTEIN 5"/>
    <property type="match status" value="1"/>
</dbReference>
<evidence type="ECO:0000256" key="2">
    <source>
        <dbReference type="ARBA" id="ARBA00004623"/>
    </source>
</evidence>
<dbReference type="Gene3D" id="3.10.20.90">
    <property type="entry name" value="Phosphatidylinositol 3-kinase Catalytic Subunit, Chain A, domain 1"/>
    <property type="match status" value="1"/>
</dbReference>
<comment type="subunit">
    <text evidence="15">Conjugated with ATG12.</text>
</comment>
<dbReference type="Gene3D" id="1.10.246.190">
    <property type="entry name" value="Autophagy protein Apg5, helix rich domain"/>
    <property type="match status" value="1"/>
</dbReference>
<sequence length="270" mass="32067">MAEDREILKEIWEGKLPVCFNLSMDELYTMDQPEPYYILAPRQTYFPLITDKVQRHFIKHIEPGIQEQSTEIWLEYEGKPLKWHYPIGVLFDMFNTDTLLPWNITVHFQNFPEEEILHCPSKSAVESHFMSTVKEADALKHKSQVINNLQKKDHRQLWTGLQNDRFDLFWGINKKLMEGSNDDTFKYVPYRIHRQDKVYLQKLVKPMKDTGQHMTLHDLLIQLDIASHDEEAKQRVLVQGITPPMETTLLWLSEHFSYPDNFLHICLVDK</sequence>
<dbReference type="InterPro" id="IPR042526">
    <property type="entry name" value="Atg5_HR"/>
</dbReference>
<dbReference type="GO" id="GO:0034045">
    <property type="term" value="C:phagophore assembly site membrane"/>
    <property type="evidence" value="ECO:0007669"/>
    <property type="project" value="UniProtKB-SubCell"/>
</dbReference>
<evidence type="ECO:0000256" key="5">
    <source>
        <dbReference type="ARBA" id="ARBA00022490"/>
    </source>
</evidence>
<keyword evidence="5" id="KW-0963">Cytoplasm</keyword>
<evidence type="ECO:0000256" key="14">
    <source>
        <dbReference type="ARBA" id="ARBA00093583"/>
    </source>
</evidence>
<evidence type="ECO:0000256" key="7">
    <source>
        <dbReference type="ARBA" id="ARBA00022703"/>
    </source>
</evidence>